<evidence type="ECO:0000256" key="2">
    <source>
        <dbReference type="ARBA" id="ARBA00022679"/>
    </source>
</evidence>
<dbReference type="AlphaFoldDB" id="A0A0P6X6C0"/>
<evidence type="ECO:0000313" key="4">
    <source>
        <dbReference type="Proteomes" id="UP000050417"/>
    </source>
</evidence>
<dbReference type="SUPFAM" id="SSF53335">
    <property type="entry name" value="S-adenosyl-L-methionine-dependent methyltransferases"/>
    <property type="match status" value="1"/>
</dbReference>
<accession>A0A0P6X6C0</accession>
<name>A0A0P6X6C0_9CHLR</name>
<dbReference type="PANTHER" id="PTHR13069:SF21">
    <property type="entry name" value="ALKYLATED DNA REPAIR PROTEIN ALKB HOMOLOG 8"/>
    <property type="match status" value="1"/>
</dbReference>
<dbReference type="InterPro" id="IPR051422">
    <property type="entry name" value="AlkB_tRNA_MeTrf/Diox"/>
</dbReference>
<sequence>MQPEVITHLIDLNRQFYQTFGAAFAATRRRIQPGIRQVLGRIPPAGRWLDLGCGSGSLAVEWARAGRSGAYLGLDFSRALLEEAQASVQTGAPHHPGLEISFQLTDLTQPDWDASLGSQTFDGALSFAVFHHLPSMRLRLQALSALRRRLPAGALFYHSQWQFQNSPRLMERVQPWELVGLSDADVEPNDYLLDWRYALPGQPEQVGYRYVHLFTREELAALASQAGFEVVNEFDSDGREGNLALYQTWRALD</sequence>
<keyword evidence="2" id="KW-0808">Transferase</keyword>
<dbReference type="Proteomes" id="UP000050417">
    <property type="component" value="Unassembled WGS sequence"/>
</dbReference>
<dbReference type="GO" id="GO:0032259">
    <property type="term" value="P:methylation"/>
    <property type="evidence" value="ECO:0007669"/>
    <property type="project" value="UniProtKB-KW"/>
</dbReference>
<comment type="caution">
    <text evidence="3">The sequence shown here is derived from an EMBL/GenBank/DDBJ whole genome shotgun (WGS) entry which is preliminary data.</text>
</comment>
<keyword evidence="1" id="KW-0489">Methyltransferase</keyword>
<dbReference type="EMBL" id="LGCL01000017">
    <property type="protein sequence ID" value="KPL78591.1"/>
    <property type="molecule type" value="Genomic_DNA"/>
</dbReference>
<dbReference type="CDD" id="cd02440">
    <property type="entry name" value="AdoMet_MTases"/>
    <property type="match status" value="1"/>
</dbReference>
<reference evidence="3 4" key="1">
    <citation type="submission" date="2015-07" db="EMBL/GenBank/DDBJ databases">
        <title>Genome sequence of Ornatilinea apprima DSM 23815.</title>
        <authorList>
            <person name="Hemp J."/>
            <person name="Ward L.M."/>
            <person name="Pace L.A."/>
            <person name="Fischer W.W."/>
        </authorList>
    </citation>
    <scope>NUCLEOTIDE SEQUENCE [LARGE SCALE GENOMIC DNA]</scope>
    <source>
        <strain evidence="3 4">P3M-1</strain>
    </source>
</reference>
<evidence type="ECO:0000256" key="1">
    <source>
        <dbReference type="ARBA" id="ARBA00022603"/>
    </source>
</evidence>
<organism evidence="3 4">
    <name type="scientific">Ornatilinea apprima</name>
    <dbReference type="NCBI Taxonomy" id="1134406"/>
    <lineage>
        <taxon>Bacteria</taxon>
        <taxon>Bacillati</taxon>
        <taxon>Chloroflexota</taxon>
        <taxon>Anaerolineae</taxon>
        <taxon>Anaerolineales</taxon>
        <taxon>Anaerolineaceae</taxon>
        <taxon>Ornatilinea</taxon>
    </lineage>
</organism>
<dbReference type="STRING" id="1134406.ADN00_06635"/>
<keyword evidence="4" id="KW-1185">Reference proteome</keyword>
<dbReference type="InterPro" id="IPR029063">
    <property type="entry name" value="SAM-dependent_MTases_sf"/>
</dbReference>
<protein>
    <recommendedName>
        <fullName evidence="5">Methyltransferase domain-containing protein</fullName>
    </recommendedName>
</protein>
<dbReference type="Pfam" id="PF13489">
    <property type="entry name" value="Methyltransf_23"/>
    <property type="match status" value="1"/>
</dbReference>
<proteinExistence type="predicted"/>
<evidence type="ECO:0008006" key="5">
    <source>
        <dbReference type="Google" id="ProtNLM"/>
    </source>
</evidence>
<dbReference type="GO" id="GO:0008168">
    <property type="term" value="F:methyltransferase activity"/>
    <property type="evidence" value="ECO:0007669"/>
    <property type="project" value="UniProtKB-KW"/>
</dbReference>
<evidence type="ECO:0000313" key="3">
    <source>
        <dbReference type="EMBL" id="KPL78591.1"/>
    </source>
</evidence>
<dbReference type="OrthoDB" id="159206at2"/>
<gene>
    <name evidence="3" type="ORF">ADN00_06635</name>
</gene>
<dbReference type="Gene3D" id="3.40.50.150">
    <property type="entry name" value="Vaccinia Virus protein VP39"/>
    <property type="match status" value="1"/>
</dbReference>
<dbReference type="RefSeq" id="WP_075062193.1">
    <property type="nucleotide sequence ID" value="NZ_LGCL01000017.1"/>
</dbReference>
<dbReference type="PANTHER" id="PTHR13069">
    <property type="entry name" value="ALKYLATED DNA REPAIR PROTEIN ALKB HOMOLOG 8"/>
    <property type="match status" value="1"/>
</dbReference>